<keyword evidence="1" id="KW-1133">Transmembrane helix</keyword>
<sequence>MNWILIQQIVISIMAVVVILSGIIGLIRVIPEINAICNGFEDEKSRDGSRDSNS</sequence>
<reference evidence="2" key="2">
    <citation type="submission" date="2021-09" db="EMBL/GenBank/DDBJ databases">
        <authorList>
            <person name="Gilroy R."/>
        </authorList>
    </citation>
    <scope>NUCLEOTIDE SEQUENCE</scope>
    <source>
        <strain evidence="2">CHK174-6876</strain>
    </source>
</reference>
<dbReference type="AlphaFoldDB" id="A0A921K067"/>
<keyword evidence="1" id="KW-0812">Transmembrane</keyword>
<reference evidence="2" key="1">
    <citation type="journal article" date="2021" name="PeerJ">
        <title>Extensive microbial diversity within the chicken gut microbiome revealed by metagenomics and culture.</title>
        <authorList>
            <person name="Gilroy R."/>
            <person name="Ravi A."/>
            <person name="Getino M."/>
            <person name="Pursley I."/>
            <person name="Horton D.L."/>
            <person name="Alikhan N.F."/>
            <person name="Baker D."/>
            <person name="Gharbi K."/>
            <person name="Hall N."/>
            <person name="Watson M."/>
            <person name="Adriaenssens E.M."/>
            <person name="Foster-Nyarko E."/>
            <person name="Jarju S."/>
            <person name="Secka A."/>
            <person name="Antonio M."/>
            <person name="Oren A."/>
            <person name="Chaudhuri R.R."/>
            <person name="La Ragione R."/>
            <person name="Hildebrand F."/>
            <person name="Pallen M.J."/>
        </authorList>
    </citation>
    <scope>NUCLEOTIDE SEQUENCE</scope>
    <source>
        <strain evidence="2">CHK174-6876</strain>
    </source>
</reference>
<gene>
    <name evidence="2" type="ORF">K8V00_02910</name>
</gene>
<dbReference type="EMBL" id="DYXG01000025">
    <property type="protein sequence ID" value="HJE96547.1"/>
    <property type="molecule type" value="Genomic_DNA"/>
</dbReference>
<evidence type="ECO:0000313" key="3">
    <source>
        <dbReference type="Proteomes" id="UP000707535"/>
    </source>
</evidence>
<proteinExistence type="predicted"/>
<evidence type="ECO:0000256" key="1">
    <source>
        <dbReference type="SAM" id="Phobius"/>
    </source>
</evidence>
<organism evidence="2 3">
    <name type="scientific">Ligilactobacillus acidipiscis</name>
    <dbReference type="NCBI Taxonomy" id="89059"/>
    <lineage>
        <taxon>Bacteria</taxon>
        <taxon>Bacillati</taxon>
        <taxon>Bacillota</taxon>
        <taxon>Bacilli</taxon>
        <taxon>Lactobacillales</taxon>
        <taxon>Lactobacillaceae</taxon>
        <taxon>Ligilactobacillus</taxon>
    </lineage>
</organism>
<accession>A0A921K067</accession>
<keyword evidence="1" id="KW-0472">Membrane</keyword>
<protein>
    <submittedName>
        <fullName evidence="2">Uncharacterized protein</fullName>
    </submittedName>
</protein>
<name>A0A921K067_9LACO</name>
<evidence type="ECO:0000313" key="2">
    <source>
        <dbReference type="EMBL" id="HJE96547.1"/>
    </source>
</evidence>
<dbReference type="Proteomes" id="UP000707535">
    <property type="component" value="Unassembled WGS sequence"/>
</dbReference>
<feature type="transmembrane region" description="Helical" evidence="1">
    <location>
        <begin position="6"/>
        <end position="27"/>
    </location>
</feature>
<comment type="caution">
    <text evidence="2">The sequence shown here is derived from an EMBL/GenBank/DDBJ whole genome shotgun (WGS) entry which is preliminary data.</text>
</comment>